<dbReference type="GO" id="GO:0106300">
    <property type="term" value="P:protein-DNA covalent cross-linking repair"/>
    <property type="evidence" value="ECO:0007669"/>
    <property type="project" value="InterPro"/>
</dbReference>
<keyword evidence="3" id="KW-0227">DNA damage</keyword>
<dbReference type="Pfam" id="PF02586">
    <property type="entry name" value="SRAP"/>
    <property type="match status" value="1"/>
</dbReference>
<keyword evidence="10" id="KW-1185">Reference proteome</keyword>
<dbReference type="RefSeq" id="WP_095073538.1">
    <property type="nucleotide sequence ID" value="NZ_LT906465.1"/>
</dbReference>
<evidence type="ECO:0000256" key="6">
    <source>
        <dbReference type="ARBA" id="ARBA00023125"/>
    </source>
</evidence>
<keyword evidence="7" id="KW-0456">Lyase</keyword>
<evidence type="ECO:0000256" key="8">
    <source>
        <dbReference type="RuleBase" id="RU364100"/>
    </source>
</evidence>
<accession>A0A239XX58</accession>
<proteinExistence type="inferred from homology"/>
<dbReference type="KEGG" id="ctak:4412677_02426"/>
<dbReference type="Gene3D" id="3.90.1680.10">
    <property type="entry name" value="SOS response associated peptidase-like"/>
    <property type="match status" value="1"/>
</dbReference>
<dbReference type="SUPFAM" id="SSF143081">
    <property type="entry name" value="BB1717-like"/>
    <property type="match status" value="1"/>
</dbReference>
<evidence type="ECO:0000313" key="9">
    <source>
        <dbReference type="EMBL" id="SNV50604.1"/>
    </source>
</evidence>
<comment type="similarity">
    <text evidence="1 8">Belongs to the SOS response-associated peptidase family.</text>
</comment>
<evidence type="ECO:0000256" key="5">
    <source>
        <dbReference type="ARBA" id="ARBA00023124"/>
    </source>
</evidence>
<keyword evidence="6" id="KW-0238">DNA-binding</keyword>
<dbReference type="EMBL" id="LT906465">
    <property type="protein sequence ID" value="SNV50604.1"/>
    <property type="molecule type" value="Genomic_DNA"/>
</dbReference>
<name>A0A239XX58_9FLAO</name>
<dbReference type="PANTHER" id="PTHR13604:SF0">
    <property type="entry name" value="ABASIC SITE PROCESSING PROTEIN HMCES"/>
    <property type="match status" value="1"/>
</dbReference>
<evidence type="ECO:0000313" key="10">
    <source>
        <dbReference type="Proteomes" id="UP000215196"/>
    </source>
</evidence>
<dbReference type="Proteomes" id="UP000215196">
    <property type="component" value="Chromosome 1"/>
</dbReference>
<keyword evidence="2 8" id="KW-0645">Protease</keyword>
<protein>
    <recommendedName>
        <fullName evidence="8">Abasic site processing protein</fullName>
        <ecNumber evidence="8">3.4.-.-</ecNumber>
    </recommendedName>
</protein>
<evidence type="ECO:0000256" key="7">
    <source>
        <dbReference type="ARBA" id="ARBA00023239"/>
    </source>
</evidence>
<evidence type="ECO:0000256" key="4">
    <source>
        <dbReference type="ARBA" id="ARBA00022801"/>
    </source>
</evidence>
<evidence type="ECO:0000256" key="1">
    <source>
        <dbReference type="ARBA" id="ARBA00008136"/>
    </source>
</evidence>
<organism evidence="9 10">
    <name type="scientific">Chryseobacterium taklimakanense</name>
    <dbReference type="NCBI Taxonomy" id="536441"/>
    <lineage>
        <taxon>Bacteria</taxon>
        <taxon>Pseudomonadati</taxon>
        <taxon>Bacteroidota</taxon>
        <taxon>Flavobacteriia</taxon>
        <taxon>Flavobacteriales</taxon>
        <taxon>Weeksellaceae</taxon>
        <taxon>Chryseobacterium group</taxon>
        <taxon>Chryseobacterium</taxon>
    </lineage>
</organism>
<dbReference type="GO" id="GO:0008233">
    <property type="term" value="F:peptidase activity"/>
    <property type="evidence" value="ECO:0007669"/>
    <property type="project" value="UniProtKB-KW"/>
</dbReference>
<dbReference type="GO" id="GO:0006508">
    <property type="term" value="P:proteolysis"/>
    <property type="evidence" value="ECO:0007669"/>
    <property type="project" value="UniProtKB-KW"/>
</dbReference>
<gene>
    <name evidence="9" type="primary">yedK</name>
    <name evidence="9" type="ORF">SAMEA4412677_02426</name>
</gene>
<evidence type="ECO:0000256" key="3">
    <source>
        <dbReference type="ARBA" id="ARBA00022763"/>
    </source>
</evidence>
<reference evidence="9 10" key="1">
    <citation type="submission" date="2017-06" db="EMBL/GenBank/DDBJ databases">
        <authorList>
            <consortium name="Pathogen Informatics"/>
        </authorList>
    </citation>
    <scope>NUCLEOTIDE SEQUENCE [LARGE SCALE GENOMIC DNA]</scope>
    <source>
        <strain evidence="9 10">NCTC13490</strain>
    </source>
</reference>
<dbReference type="EC" id="3.4.-.-" evidence="8"/>
<dbReference type="GO" id="GO:0016829">
    <property type="term" value="F:lyase activity"/>
    <property type="evidence" value="ECO:0007669"/>
    <property type="project" value="UniProtKB-KW"/>
</dbReference>
<evidence type="ECO:0000256" key="2">
    <source>
        <dbReference type="ARBA" id="ARBA00022670"/>
    </source>
</evidence>
<keyword evidence="4 8" id="KW-0378">Hydrolase</keyword>
<dbReference type="PANTHER" id="PTHR13604">
    <property type="entry name" value="DC12-RELATED"/>
    <property type="match status" value="1"/>
</dbReference>
<dbReference type="InterPro" id="IPR003738">
    <property type="entry name" value="SRAP"/>
</dbReference>
<dbReference type="InterPro" id="IPR036590">
    <property type="entry name" value="SRAP-like"/>
</dbReference>
<sequence length="215" mass="25177">MCYYVDTSLTKEAIKEVYGVGFEGKEYKPTKFLNGFSHALVPVILDENPDVCTTANWGLIPFWSKDRKIQKQTLNAKIETIKEKPSFRNNYNKRCLVLVNGFYEWKWLDDRGKEKHKHFLSVKDQEIFSLGGIYSNWTDKETGEELNTFSIVTTQANELMTEIHNTKHRMPIVLFRSMEKEWLKDRDIEDFAFPNHESELLALNLDAPKEPTTLF</sequence>
<dbReference type="GO" id="GO:0003697">
    <property type="term" value="F:single-stranded DNA binding"/>
    <property type="evidence" value="ECO:0007669"/>
    <property type="project" value="InterPro"/>
</dbReference>
<keyword evidence="5" id="KW-0190">Covalent protein-DNA linkage</keyword>
<dbReference type="AlphaFoldDB" id="A0A239XX58"/>